<dbReference type="AlphaFoldDB" id="A0A8J6T828"/>
<evidence type="ECO:0000313" key="1">
    <source>
        <dbReference type="EMBL" id="MBC8177531.1"/>
    </source>
</evidence>
<dbReference type="Proteomes" id="UP000650524">
    <property type="component" value="Unassembled WGS sequence"/>
</dbReference>
<dbReference type="Gene3D" id="1.10.3210.10">
    <property type="entry name" value="Hypothetical protein af1432"/>
    <property type="match status" value="1"/>
</dbReference>
<dbReference type="CDD" id="cd00077">
    <property type="entry name" value="HDc"/>
    <property type="match status" value="1"/>
</dbReference>
<comment type="caution">
    <text evidence="1">The sequence shown here is derived from an EMBL/GenBank/DDBJ whole genome shotgun (WGS) entry which is preliminary data.</text>
</comment>
<dbReference type="EMBL" id="JACNJD010000215">
    <property type="protein sequence ID" value="MBC8177531.1"/>
    <property type="molecule type" value="Genomic_DNA"/>
</dbReference>
<sequence length="257" mass="29476">YEGRYPGYQACNVEYHDLNHITDTFLVMARLIHGAVIDGESFSDREIAIGLIAALLHDTGYIQEEHDNVGNGGKYTNIHVQRSMTFFGSNGKQYGLSDEEITAGQRMIHCTDLSVDISTISFQSAVVEVLGKMLGTGDLLAQMSDRKYLEKILFLYYEFKEGMVDGYESEVDILRKTVRFYDFISQRLESALDGVDRFILPHLVARWDTHVDLYHQSTQNQKNYLQQILAIPNSDPRDYLRREKIVDKVREKYGKAD</sequence>
<dbReference type="SUPFAM" id="SSF109604">
    <property type="entry name" value="HD-domain/PDEase-like"/>
    <property type="match status" value="1"/>
</dbReference>
<organism evidence="1 2">
    <name type="scientific">Candidatus Desulfacyla euxinica</name>
    <dbReference type="NCBI Taxonomy" id="2841693"/>
    <lineage>
        <taxon>Bacteria</taxon>
        <taxon>Deltaproteobacteria</taxon>
        <taxon>Candidatus Desulfacyla</taxon>
    </lineage>
</organism>
<evidence type="ECO:0008006" key="3">
    <source>
        <dbReference type="Google" id="ProtNLM"/>
    </source>
</evidence>
<protein>
    <recommendedName>
        <fullName evidence="3">HD domain-containing protein</fullName>
    </recommendedName>
</protein>
<gene>
    <name evidence="1" type="ORF">H8E19_09005</name>
</gene>
<reference evidence="1 2" key="1">
    <citation type="submission" date="2020-08" db="EMBL/GenBank/DDBJ databases">
        <title>Bridging the membrane lipid divide: bacteria of the FCB group superphylum have the potential to synthesize archaeal ether lipids.</title>
        <authorList>
            <person name="Villanueva L."/>
            <person name="Von Meijenfeldt F.A.B."/>
            <person name="Westbye A.B."/>
            <person name="Yadav S."/>
            <person name="Hopmans E.C."/>
            <person name="Dutilh B.E."/>
            <person name="Sinninghe Damste J.S."/>
        </authorList>
    </citation>
    <scope>NUCLEOTIDE SEQUENCE [LARGE SCALE GENOMIC DNA]</scope>
    <source>
        <strain evidence="1">NIOZ-UU27</strain>
    </source>
</reference>
<feature type="non-terminal residue" evidence="1">
    <location>
        <position position="1"/>
    </location>
</feature>
<accession>A0A8J6T828</accession>
<dbReference type="InterPro" id="IPR003607">
    <property type="entry name" value="HD/PDEase_dom"/>
</dbReference>
<evidence type="ECO:0000313" key="2">
    <source>
        <dbReference type="Proteomes" id="UP000650524"/>
    </source>
</evidence>
<name>A0A8J6T828_9DELT</name>
<proteinExistence type="predicted"/>